<dbReference type="AlphaFoldDB" id="A0A853DIU8"/>
<reference evidence="6 7" key="1">
    <citation type="submission" date="2020-07" db="EMBL/GenBank/DDBJ databases">
        <title>Sequencing the genomes of 1000 actinobacteria strains.</title>
        <authorList>
            <person name="Klenk H.-P."/>
        </authorList>
    </citation>
    <scope>NUCLEOTIDE SEQUENCE [LARGE SCALE GENOMIC DNA]</scope>
    <source>
        <strain evidence="6 7">DSM 29531</strain>
    </source>
</reference>
<dbReference type="InterPro" id="IPR050172">
    <property type="entry name" value="SsuD_RutA_monooxygenase"/>
</dbReference>
<evidence type="ECO:0000259" key="5">
    <source>
        <dbReference type="Pfam" id="PF00296"/>
    </source>
</evidence>
<evidence type="ECO:0000256" key="3">
    <source>
        <dbReference type="ARBA" id="ARBA00023002"/>
    </source>
</evidence>
<keyword evidence="7" id="KW-1185">Reference proteome</keyword>
<dbReference type="Pfam" id="PF00296">
    <property type="entry name" value="Bac_luciferase"/>
    <property type="match status" value="1"/>
</dbReference>
<dbReference type="SUPFAM" id="SSF51679">
    <property type="entry name" value="Bacterial luciferase-like"/>
    <property type="match status" value="1"/>
</dbReference>
<dbReference type="PANTHER" id="PTHR42847">
    <property type="entry name" value="ALKANESULFONATE MONOOXYGENASE"/>
    <property type="match status" value="1"/>
</dbReference>
<feature type="domain" description="Luciferase-like" evidence="5">
    <location>
        <begin position="1"/>
        <end position="199"/>
    </location>
</feature>
<keyword evidence="1" id="KW-0285">Flavoprotein</keyword>
<proteinExistence type="predicted"/>
<dbReference type="GO" id="GO:0046306">
    <property type="term" value="P:alkanesulfonate catabolic process"/>
    <property type="evidence" value="ECO:0007669"/>
    <property type="project" value="TreeGrafter"/>
</dbReference>
<protein>
    <submittedName>
        <fullName evidence="6">Alkanesulfonate monooxygenase SsuD/methylene tetrahydromethanopterin reductase-like flavin-dependent oxidoreductase (Luciferase family)</fullName>
    </submittedName>
</protein>
<keyword evidence="3" id="KW-0560">Oxidoreductase</keyword>
<keyword evidence="2" id="KW-0288">FMN</keyword>
<evidence type="ECO:0000256" key="4">
    <source>
        <dbReference type="ARBA" id="ARBA00023033"/>
    </source>
</evidence>
<evidence type="ECO:0000256" key="1">
    <source>
        <dbReference type="ARBA" id="ARBA00022630"/>
    </source>
</evidence>
<dbReference type="Proteomes" id="UP000571817">
    <property type="component" value="Unassembled WGS sequence"/>
</dbReference>
<evidence type="ECO:0000313" key="6">
    <source>
        <dbReference type="EMBL" id="NYJ75963.1"/>
    </source>
</evidence>
<evidence type="ECO:0000256" key="2">
    <source>
        <dbReference type="ARBA" id="ARBA00022643"/>
    </source>
</evidence>
<sequence length="287" mass="31949">MRFGITILPEHRWSDAAPLWRAAEELGFDHLWTYDHLTWGGLPDSPWFGTMPTLTAAAMVTSRARLGTFVSSPNFRDPVTFMRDILAVDDISAGRLIVGIGVGGDRDSQVIGQPTLSTRERVDRYEEFVTRLDTVLREDHVSYDGAYFRANDARTLPRAVQNPRPPFILAANGPRSISIAAERGNGWVTYGKPADEPTWWAGLADVSERMTCALAAREREDDFERHLNLDGGGAYALSSVEHFADMVGRAEELGFTDVITHWPRPDGPYAGSRDVLEAVADRYLTRP</sequence>
<name>A0A853DIU8_9MICO</name>
<keyword evidence="4 6" id="KW-0503">Monooxygenase</keyword>
<dbReference type="PANTHER" id="PTHR42847:SF4">
    <property type="entry name" value="ALKANESULFONATE MONOOXYGENASE-RELATED"/>
    <property type="match status" value="1"/>
</dbReference>
<dbReference type="GO" id="GO:0008726">
    <property type="term" value="F:alkanesulfonate monooxygenase activity"/>
    <property type="evidence" value="ECO:0007669"/>
    <property type="project" value="TreeGrafter"/>
</dbReference>
<evidence type="ECO:0000313" key="7">
    <source>
        <dbReference type="Proteomes" id="UP000571817"/>
    </source>
</evidence>
<dbReference type="InterPro" id="IPR011251">
    <property type="entry name" value="Luciferase-like_dom"/>
</dbReference>
<dbReference type="RefSeq" id="WP_179483034.1">
    <property type="nucleotide sequence ID" value="NZ_JACCFW010000001.1"/>
</dbReference>
<organism evidence="6 7">
    <name type="scientific">Allobranchiibius huperziae</name>
    <dbReference type="NCBI Taxonomy" id="1874116"/>
    <lineage>
        <taxon>Bacteria</taxon>
        <taxon>Bacillati</taxon>
        <taxon>Actinomycetota</taxon>
        <taxon>Actinomycetes</taxon>
        <taxon>Micrococcales</taxon>
        <taxon>Dermacoccaceae</taxon>
        <taxon>Allobranchiibius</taxon>
    </lineage>
</organism>
<dbReference type="InterPro" id="IPR036661">
    <property type="entry name" value="Luciferase-like_sf"/>
</dbReference>
<dbReference type="Gene3D" id="3.20.20.30">
    <property type="entry name" value="Luciferase-like domain"/>
    <property type="match status" value="1"/>
</dbReference>
<accession>A0A853DIU8</accession>
<gene>
    <name evidence="6" type="ORF">HNR15_002926</name>
</gene>
<dbReference type="EMBL" id="JACCFW010000001">
    <property type="protein sequence ID" value="NYJ75963.1"/>
    <property type="molecule type" value="Genomic_DNA"/>
</dbReference>
<comment type="caution">
    <text evidence="6">The sequence shown here is derived from an EMBL/GenBank/DDBJ whole genome shotgun (WGS) entry which is preliminary data.</text>
</comment>